<feature type="transmembrane region" description="Helical" evidence="10">
    <location>
        <begin position="530"/>
        <end position="552"/>
    </location>
</feature>
<evidence type="ECO:0000256" key="9">
    <source>
        <dbReference type="SAM" id="MobiDB-lite"/>
    </source>
</evidence>
<evidence type="ECO:0000256" key="5">
    <source>
        <dbReference type="ARBA" id="ARBA00022741"/>
    </source>
</evidence>
<feature type="compositionally biased region" description="Basic and acidic residues" evidence="9">
    <location>
        <begin position="32"/>
        <end position="42"/>
    </location>
</feature>
<gene>
    <name evidence="12" type="ORF">HMPREF1541_05418</name>
</gene>
<dbReference type="PROSITE" id="PS50893">
    <property type="entry name" value="ABC_TRANSPORTER_2"/>
    <property type="match status" value="2"/>
</dbReference>
<feature type="region of interest" description="Disordered" evidence="9">
    <location>
        <begin position="56"/>
        <end position="75"/>
    </location>
</feature>
<keyword evidence="13" id="KW-1185">Reference proteome</keyword>
<evidence type="ECO:0000256" key="1">
    <source>
        <dbReference type="ARBA" id="ARBA00004141"/>
    </source>
</evidence>
<feature type="transmembrane region" description="Helical" evidence="10">
    <location>
        <begin position="606"/>
        <end position="627"/>
    </location>
</feature>
<dbReference type="CDD" id="cd03232">
    <property type="entry name" value="ABCG_PDR_domain2"/>
    <property type="match status" value="1"/>
</dbReference>
<feature type="transmembrane region" description="Helical" evidence="10">
    <location>
        <begin position="744"/>
        <end position="764"/>
    </location>
</feature>
<dbReference type="FunCoup" id="W2RS99">
    <property type="interactions" value="346"/>
</dbReference>
<evidence type="ECO:0000313" key="12">
    <source>
        <dbReference type="EMBL" id="ETN39195.1"/>
    </source>
</evidence>
<evidence type="ECO:0000256" key="8">
    <source>
        <dbReference type="ARBA" id="ARBA00023136"/>
    </source>
</evidence>
<dbReference type="GO" id="GO:0016887">
    <property type="term" value="F:ATP hydrolysis activity"/>
    <property type="evidence" value="ECO:0007669"/>
    <property type="project" value="InterPro"/>
</dbReference>
<dbReference type="EMBL" id="KB822721">
    <property type="protein sequence ID" value="ETN39195.1"/>
    <property type="molecule type" value="Genomic_DNA"/>
</dbReference>
<sequence>MAANNEAQGLWISTDTTPAGALSRTSTASSLGKEKEHAAPITRDDEILDLARRLTSHSQRNNDQSPFHAEVGGSLDPNAPGFRAREWAKAFYNAVNASAPRRVAGVAFRNLHVFGHGSPTDYQQSVGNVFLKLPSLVARLAGAKRRRLDILRGVEGLVKPGEMLCVLGPPGSGCSTLLKTIAGDTYGLNVSDDSFVNYHGIPSTKMNSAFRGEAVYTAEVDAHFPQLTVNETLYFAAMARTPYSLPNGVSPKHYAEHLRDVIMTMFGISHTKDTRVGNDFVRGVSGGERKRVTIAEATLSNAPLQCWDNSTRGLDSANAIEFCKTLRIQGDVFGCTSCVAIYQAPQAAYDIFDKVTLLYQGQQIYFGPASSAKAYFERLGFQCPASQTTPDFLTSMTNPVERIIRPGFEGRVPRTAEDFARAWQQSAERQRLLVEIEAYNAEHPLEGASYEKFAAIRKDEKSDYQRANSPYTLSYWRQIKLCMWRGWQQLKTDPSVTLVMLIGNFFEALIIASVFYNLPNDTSGFFGRGALLFMLVLLNAFGSILEIIGLYAKRTIVEKHSRYALYHPSAEAIASMILDLPYKIVNALLVNSVLYFMGNLRRTPSAYFFFLLISFTLTLSMSMFFRLFASLTKTIAQALAPSAIILLGMVLYTGFAVPINYMRGWASWMRWINPVSYGFESIMVNEFNGRNFSCSQFVPSGSAYEDIALDQQACAVGGARPGQTSVTGAEYVFDTYSYQNSNRWRNFGVLVGLTIALAALHLIVSELVAAERSKGEVLVFRRGKMQKAKAKREQVDEERTPTGSLAQNEKTDLDIEADVREVEKQTSVFHWQDVSYEIKVKGETRKILYRVDGWVKPGTLTALMGVSGAGKTTLLDVLASRTTIGVITGEMLVDGNTRDTSFQRKTGYVQQQDLHLHSSTVREALEFSALLRQPQKYSKTEKLAYVDTVISLLNMEDYADAVVGVAGSGLNVEQRKRLTIGVEMAARPSLLLFLDEPTSGLDSQTSWSICNLMEKLTRSGQAILCTIHQPSAMLFQRFDRLLLLAKGGKTVYFGDIGPNSRTLIDYFMRHGGPDCAEGVNPAEYMLETIGAAPGAQTDIDWPAVWRESADYRGVQSELASLTGLTKITTAQSGAMTGSEFAEFAAPFTSQLRLVLKRTLQQYFRSPSYIYSKALLTLGSAIFIGFSFFRSENTRQGLQNQLFGVFIFLFVVIQLILQIIPMFVVQRTLYESRERQSRTYHWAAFVLSNVFVELIWNTFAAIFCFILWYYPMGLYENAEWTDAVHSRGFLTFLFVWSSFMFASSFAHAIIAGVDSDEVASAIANILSIMLYAFCGILAGPDVLPGFWIFMYRVNPFTYLVDGLLSTTLGQAPVRCAANEYFSFNSPAGVSCENYMRPYMEVSGGYLLDPGVEGRCEYCPLDSTDQFLATVNADFGRRWRNFGLLWVYVAVNLAAAVGFYWLFRVPSRKRGQAMEVKKEKE</sequence>
<proteinExistence type="inferred from homology"/>
<evidence type="ECO:0000256" key="3">
    <source>
        <dbReference type="ARBA" id="ARBA00022448"/>
    </source>
</evidence>
<dbReference type="InterPro" id="IPR034001">
    <property type="entry name" value="ABCG_PDR_1"/>
</dbReference>
<dbReference type="VEuPathDB" id="FungiDB:HMPREF1541_05418"/>
<keyword evidence="4 10" id="KW-0812">Transmembrane</keyword>
<dbReference type="GO" id="GO:0140359">
    <property type="term" value="F:ABC-type transporter activity"/>
    <property type="evidence" value="ECO:0007669"/>
    <property type="project" value="InterPro"/>
</dbReference>
<feature type="compositionally biased region" description="Polar residues" evidence="9">
    <location>
        <begin position="1"/>
        <end position="30"/>
    </location>
</feature>
<keyword evidence="3" id="KW-0813">Transport</keyword>
<feature type="transmembrane region" description="Helical" evidence="10">
    <location>
        <begin position="1324"/>
        <end position="1348"/>
    </location>
</feature>
<dbReference type="STRING" id="1220924.W2RS99"/>
<feature type="transmembrane region" description="Helical" evidence="10">
    <location>
        <begin position="639"/>
        <end position="661"/>
    </location>
</feature>
<feature type="region of interest" description="Disordered" evidence="9">
    <location>
        <begin position="1"/>
        <end position="42"/>
    </location>
</feature>
<feature type="transmembrane region" description="Helical" evidence="10">
    <location>
        <begin position="1289"/>
        <end position="1312"/>
    </location>
</feature>
<dbReference type="InParanoid" id="W2RS99"/>
<dbReference type="InterPro" id="IPR010929">
    <property type="entry name" value="PDR_CDR_ABC"/>
</dbReference>
<feature type="domain" description="ABC transporter" evidence="11">
    <location>
        <begin position="829"/>
        <end position="1071"/>
    </location>
</feature>
<accession>W2RS99</accession>
<dbReference type="InterPro" id="IPR029481">
    <property type="entry name" value="ABC_trans_N"/>
</dbReference>
<evidence type="ECO:0000256" key="4">
    <source>
        <dbReference type="ARBA" id="ARBA00022692"/>
    </source>
</evidence>
<dbReference type="FunFam" id="3.40.50.300:FF:003632">
    <property type="entry name" value="ABC multidrug transporter (Eurofung)"/>
    <property type="match status" value="1"/>
</dbReference>
<dbReference type="Proteomes" id="UP000030752">
    <property type="component" value="Unassembled WGS sequence"/>
</dbReference>
<dbReference type="HOGENOM" id="CLU_000604_35_0_1"/>
<dbReference type="eggNOG" id="KOG0065">
    <property type="taxonomic scope" value="Eukaryota"/>
</dbReference>
<dbReference type="GO" id="GO:0005524">
    <property type="term" value="F:ATP binding"/>
    <property type="evidence" value="ECO:0007669"/>
    <property type="project" value="UniProtKB-KW"/>
</dbReference>
<dbReference type="GeneID" id="19972757"/>
<dbReference type="InterPro" id="IPR043926">
    <property type="entry name" value="ABCG_dom"/>
</dbReference>
<dbReference type="FunFam" id="3.40.50.300:FF:000054">
    <property type="entry name" value="ABC multidrug transporter atrF"/>
    <property type="match status" value="1"/>
</dbReference>
<dbReference type="InterPro" id="IPR017871">
    <property type="entry name" value="ABC_transporter-like_CS"/>
</dbReference>
<evidence type="ECO:0000256" key="6">
    <source>
        <dbReference type="ARBA" id="ARBA00022840"/>
    </source>
</evidence>
<evidence type="ECO:0000256" key="10">
    <source>
        <dbReference type="SAM" id="Phobius"/>
    </source>
</evidence>
<comment type="subcellular location">
    <subcellularLocation>
        <location evidence="1">Membrane</location>
        <topology evidence="1">Multi-pass membrane protein</topology>
    </subcellularLocation>
</comment>
<comment type="similarity">
    <text evidence="2">Belongs to the ABC transporter superfamily. ABCG family. PDR (TC 3.A.1.205) subfamily.</text>
</comment>
<dbReference type="Pfam" id="PF06422">
    <property type="entry name" value="PDR_CDR"/>
    <property type="match status" value="1"/>
</dbReference>
<reference evidence="12 13" key="1">
    <citation type="submission" date="2013-03" db="EMBL/GenBank/DDBJ databases">
        <title>The Genome Sequence of Phialophora europaea CBS 101466.</title>
        <authorList>
            <consortium name="The Broad Institute Genomics Platform"/>
            <person name="Cuomo C."/>
            <person name="de Hoog S."/>
            <person name="Gorbushina A."/>
            <person name="Walker B."/>
            <person name="Young S.K."/>
            <person name="Zeng Q."/>
            <person name="Gargeya S."/>
            <person name="Fitzgerald M."/>
            <person name="Haas B."/>
            <person name="Abouelleil A."/>
            <person name="Allen A.W."/>
            <person name="Alvarado L."/>
            <person name="Arachchi H.M."/>
            <person name="Berlin A.M."/>
            <person name="Chapman S.B."/>
            <person name="Gainer-Dewar J."/>
            <person name="Goldberg J."/>
            <person name="Griggs A."/>
            <person name="Gujja S."/>
            <person name="Hansen M."/>
            <person name="Howarth C."/>
            <person name="Imamovic A."/>
            <person name="Ireland A."/>
            <person name="Larimer J."/>
            <person name="McCowan C."/>
            <person name="Murphy C."/>
            <person name="Pearson M."/>
            <person name="Poon T.W."/>
            <person name="Priest M."/>
            <person name="Roberts A."/>
            <person name="Saif S."/>
            <person name="Shea T."/>
            <person name="Sisk P."/>
            <person name="Sykes S."/>
            <person name="Wortman J."/>
            <person name="Nusbaum C."/>
            <person name="Birren B."/>
        </authorList>
    </citation>
    <scope>NUCLEOTIDE SEQUENCE [LARGE SCALE GENOMIC DNA]</scope>
    <source>
        <strain evidence="12 13">CBS 101466</strain>
    </source>
</reference>
<dbReference type="SUPFAM" id="SSF52540">
    <property type="entry name" value="P-loop containing nucleoside triphosphate hydrolases"/>
    <property type="match status" value="2"/>
</dbReference>
<dbReference type="PANTHER" id="PTHR19241">
    <property type="entry name" value="ATP-BINDING CASSETTE TRANSPORTER"/>
    <property type="match status" value="1"/>
</dbReference>
<dbReference type="OrthoDB" id="245989at2759"/>
<feature type="transmembrane region" description="Helical" evidence="10">
    <location>
        <begin position="1443"/>
        <end position="1461"/>
    </location>
</feature>
<feature type="transmembrane region" description="Helical" evidence="10">
    <location>
        <begin position="1200"/>
        <end position="1224"/>
    </location>
</feature>
<dbReference type="InterPro" id="IPR027417">
    <property type="entry name" value="P-loop_NTPase"/>
</dbReference>
<dbReference type="CDD" id="cd03233">
    <property type="entry name" value="ABCG_PDR_domain1"/>
    <property type="match status" value="1"/>
</dbReference>
<evidence type="ECO:0000256" key="2">
    <source>
        <dbReference type="ARBA" id="ARBA00006012"/>
    </source>
</evidence>
<dbReference type="Pfam" id="PF19055">
    <property type="entry name" value="ABC2_membrane_7"/>
    <property type="match status" value="1"/>
</dbReference>
<dbReference type="InterPro" id="IPR034003">
    <property type="entry name" value="ABCG_PDR_2"/>
</dbReference>
<keyword evidence="5" id="KW-0547">Nucleotide-binding</keyword>
<feature type="transmembrane region" description="Helical" evidence="10">
    <location>
        <begin position="573"/>
        <end position="594"/>
    </location>
</feature>
<evidence type="ECO:0000259" key="11">
    <source>
        <dbReference type="PROSITE" id="PS50893"/>
    </source>
</evidence>
<dbReference type="SMART" id="SM00382">
    <property type="entry name" value="AAA"/>
    <property type="match status" value="2"/>
</dbReference>
<evidence type="ECO:0000256" key="7">
    <source>
        <dbReference type="ARBA" id="ARBA00022989"/>
    </source>
</evidence>
<dbReference type="InterPro" id="IPR013525">
    <property type="entry name" value="ABC2_TM"/>
</dbReference>
<feature type="transmembrane region" description="Helical" evidence="10">
    <location>
        <begin position="1169"/>
        <end position="1188"/>
    </location>
</feature>
<dbReference type="Pfam" id="PF01061">
    <property type="entry name" value="ABC2_membrane"/>
    <property type="match status" value="2"/>
</dbReference>
<dbReference type="Pfam" id="PF14510">
    <property type="entry name" value="ABC_trans_N"/>
    <property type="match status" value="1"/>
</dbReference>
<keyword evidence="6" id="KW-0067">ATP-binding</keyword>
<feature type="transmembrane region" description="Helical" evidence="10">
    <location>
        <begin position="1245"/>
        <end position="1269"/>
    </location>
</feature>
<feature type="compositionally biased region" description="Polar residues" evidence="9">
    <location>
        <begin position="56"/>
        <end position="65"/>
    </location>
</feature>
<evidence type="ECO:0000313" key="13">
    <source>
        <dbReference type="Proteomes" id="UP000030752"/>
    </source>
</evidence>
<dbReference type="InterPro" id="IPR003439">
    <property type="entry name" value="ABC_transporter-like_ATP-bd"/>
</dbReference>
<dbReference type="GO" id="GO:0016020">
    <property type="term" value="C:membrane"/>
    <property type="evidence" value="ECO:0007669"/>
    <property type="project" value="UniProtKB-SubCell"/>
</dbReference>
<name>W2RS99_CYPE1</name>
<dbReference type="InterPro" id="IPR003593">
    <property type="entry name" value="AAA+_ATPase"/>
</dbReference>
<dbReference type="RefSeq" id="XP_008717980.1">
    <property type="nucleotide sequence ID" value="XM_008719758.1"/>
</dbReference>
<keyword evidence="7 10" id="KW-1133">Transmembrane helix</keyword>
<keyword evidence="8 10" id="KW-0472">Membrane</keyword>
<protein>
    <recommendedName>
        <fullName evidence="11">ABC transporter domain-containing protein</fullName>
    </recommendedName>
</protein>
<feature type="domain" description="ABC transporter" evidence="11">
    <location>
        <begin position="131"/>
        <end position="385"/>
    </location>
</feature>
<feature type="transmembrane region" description="Helical" evidence="10">
    <location>
        <begin position="495"/>
        <end position="518"/>
    </location>
</feature>
<dbReference type="Pfam" id="PF00005">
    <property type="entry name" value="ABC_tran"/>
    <property type="match status" value="2"/>
</dbReference>
<organism evidence="12 13">
    <name type="scientific">Cyphellophora europaea (strain CBS 101466)</name>
    <name type="common">Phialophora europaea</name>
    <dbReference type="NCBI Taxonomy" id="1220924"/>
    <lineage>
        <taxon>Eukaryota</taxon>
        <taxon>Fungi</taxon>
        <taxon>Dikarya</taxon>
        <taxon>Ascomycota</taxon>
        <taxon>Pezizomycotina</taxon>
        <taxon>Eurotiomycetes</taxon>
        <taxon>Chaetothyriomycetidae</taxon>
        <taxon>Chaetothyriales</taxon>
        <taxon>Cyphellophoraceae</taxon>
        <taxon>Cyphellophora</taxon>
    </lineage>
</organism>
<dbReference type="PROSITE" id="PS00211">
    <property type="entry name" value="ABC_TRANSPORTER_1"/>
    <property type="match status" value="1"/>
</dbReference>
<dbReference type="Gene3D" id="3.40.50.300">
    <property type="entry name" value="P-loop containing nucleotide triphosphate hydrolases"/>
    <property type="match status" value="2"/>
</dbReference>